<gene>
    <name evidence="2" type="ORF">PUN28_014224</name>
</gene>
<organism evidence="2 3">
    <name type="scientific">Cardiocondyla obscurior</name>
    <dbReference type="NCBI Taxonomy" id="286306"/>
    <lineage>
        <taxon>Eukaryota</taxon>
        <taxon>Metazoa</taxon>
        <taxon>Ecdysozoa</taxon>
        <taxon>Arthropoda</taxon>
        <taxon>Hexapoda</taxon>
        <taxon>Insecta</taxon>
        <taxon>Pterygota</taxon>
        <taxon>Neoptera</taxon>
        <taxon>Endopterygota</taxon>
        <taxon>Hymenoptera</taxon>
        <taxon>Apocrita</taxon>
        <taxon>Aculeata</taxon>
        <taxon>Formicoidea</taxon>
        <taxon>Formicidae</taxon>
        <taxon>Myrmicinae</taxon>
        <taxon>Cardiocondyla</taxon>
    </lineage>
</organism>
<reference evidence="2 3" key="1">
    <citation type="submission" date="2023-03" db="EMBL/GenBank/DDBJ databases">
        <title>High recombination rates correlate with genetic variation in Cardiocondyla obscurior ants.</title>
        <authorList>
            <person name="Errbii M."/>
        </authorList>
    </citation>
    <scope>NUCLEOTIDE SEQUENCE [LARGE SCALE GENOMIC DNA]</scope>
    <source>
        <strain evidence="2">Alpha-2009</strain>
        <tissue evidence="2">Whole body</tissue>
    </source>
</reference>
<evidence type="ECO:0000256" key="1">
    <source>
        <dbReference type="SAM" id="MobiDB-lite"/>
    </source>
</evidence>
<dbReference type="EMBL" id="JADYXP020000015">
    <property type="protein sequence ID" value="KAL0108977.1"/>
    <property type="molecule type" value="Genomic_DNA"/>
</dbReference>
<evidence type="ECO:0000313" key="3">
    <source>
        <dbReference type="Proteomes" id="UP001430953"/>
    </source>
</evidence>
<protein>
    <submittedName>
        <fullName evidence="2">Uncharacterized protein</fullName>
    </submittedName>
</protein>
<name>A0AAW2F0Q1_9HYME</name>
<keyword evidence="3" id="KW-1185">Reference proteome</keyword>
<dbReference type="Pfam" id="PF14964">
    <property type="entry name" value="INTS15"/>
    <property type="match status" value="1"/>
</dbReference>
<evidence type="ECO:0000313" key="2">
    <source>
        <dbReference type="EMBL" id="KAL0108977.1"/>
    </source>
</evidence>
<accession>A0AAW2F0Q1</accession>
<dbReference type="AlphaFoldDB" id="A0AAW2F0Q1"/>
<dbReference type="PANTHER" id="PTHR14540">
    <property type="entry name" value="INTEGRATOR COMPLEX SUBUNIT 15"/>
    <property type="match status" value="1"/>
</dbReference>
<feature type="region of interest" description="Disordered" evidence="1">
    <location>
        <begin position="58"/>
        <end position="84"/>
    </location>
</feature>
<dbReference type="Proteomes" id="UP001430953">
    <property type="component" value="Unassembled WGS sequence"/>
</dbReference>
<dbReference type="InterPro" id="IPR027844">
    <property type="entry name" value="INTS15"/>
</dbReference>
<sequence>MGINEEKQNLRKQEYPYCARDALCRIEVLCCRPGKQVELQMELIAEFVFGEMEKIKESERKKESDKKKEGEKMKDIDKKKEMDKKKKRNMTVELKKLHLIEIMSDFFQSPGSSPAVRNALFLSLFPADSSRHKILGNLVSMAITTQNKAVLNAAGIWMQQLGSTSLQSVGLARHLLSDYFVLTPKSIDKLKQLPTLAPHFTANLLTAIGEVYEDKDPPIELLRLISEWIEENPSLLLTPLMDNPPLPIGGIPMTPITPIAGLFRWCILSPLRYDNAENAANREELRVFYSKVQQLLMDSVLRLTNNGSNKHAISAQHLASTTRLLTANLQNRSNIDTSLRDLAMERLAQAVSTAMSANCIYGNKQELLALLQPLSYQHFLIEWTLQTCSTKAA</sequence>
<proteinExistence type="predicted"/>
<comment type="caution">
    <text evidence="2">The sequence shown here is derived from an EMBL/GenBank/DDBJ whole genome shotgun (WGS) entry which is preliminary data.</text>
</comment>
<dbReference type="PANTHER" id="PTHR14540:SF2">
    <property type="entry name" value="INTEGRATOR COMPLEX SUBUNIT 15"/>
    <property type="match status" value="1"/>
</dbReference>